<evidence type="ECO:0000256" key="1">
    <source>
        <dbReference type="ARBA" id="ARBA00022723"/>
    </source>
</evidence>
<sequence length="257" mass="29363">MILNVLILYFSGTGNTKTVAEEFYHALILKDYSVEVHSMEEKFDPASYPYDFLIVGFPKYYEYPVLYALDYLDHNLKKRGLVIPTLAYCTQSGHSLTDFSGLERLLRKKNHRLITSKSFPYANNLLIFSMFGSTTPEILKENKRILKSQIDPLLDGFFLGKECKERVAWSRSILYHITAVVFTKLMPIAGVKYSSSEGCIGCKICACNCPRKNIRMVQNKPVFGHKCIFCMRCINACPVNAILYKGKKIAQYLEKGE</sequence>
<reference evidence="5 6" key="1">
    <citation type="submission" date="2020-03" db="EMBL/GenBank/DDBJ databases">
        <title>Genome Sequence of industrial isolate, B5A.</title>
        <authorList>
            <person name="Sharma S."/>
            <person name="Patil P.B."/>
            <person name="Korpole S."/>
        </authorList>
    </citation>
    <scope>NUCLEOTIDE SEQUENCE [LARGE SCALE GENOMIC DNA]</scope>
    <source>
        <strain evidence="5 6">PI-S10-B5A</strain>
    </source>
</reference>
<keyword evidence="3" id="KW-0411">Iron-sulfur</keyword>
<dbReference type="InterPro" id="IPR017896">
    <property type="entry name" value="4Fe4S_Fe-S-bd"/>
</dbReference>
<feature type="domain" description="4Fe-4S ferredoxin-type" evidence="4">
    <location>
        <begin position="189"/>
        <end position="218"/>
    </location>
</feature>
<dbReference type="Pfam" id="PF00037">
    <property type="entry name" value="Fer4"/>
    <property type="match status" value="1"/>
</dbReference>
<dbReference type="EMBL" id="JAAOXG010000008">
    <property type="protein sequence ID" value="NNJ29174.1"/>
    <property type="molecule type" value="Genomic_DNA"/>
</dbReference>
<dbReference type="PANTHER" id="PTHR43122">
    <property type="entry name" value="FERREDOXIN SUBUNIT OF PYRUVATE:FLAVODOXIN OXIDOREDUCTASE-RELATED"/>
    <property type="match status" value="1"/>
</dbReference>
<dbReference type="PROSITE" id="PS51379">
    <property type="entry name" value="4FE4S_FER_2"/>
    <property type="match status" value="2"/>
</dbReference>
<proteinExistence type="predicted"/>
<dbReference type="InterPro" id="IPR029039">
    <property type="entry name" value="Flavoprotein-like_sf"/>
</dbReference>
<feature type="domain" description="4Fe-4S ferredoxin-type" evidence="4">
    <location>
        <begin position="219"/>
        <end position="247"/>
    </location>
</feature>
<name>A0ABX1VLF4_9FIRM</name>
<evidence type="ECO:0000313" key="5">
    <source>
        <dbReference type="EMBL" id="NNJ29174.1"/>
    </source>
</evidence>
<evidence type="ECO:0000256" key="3">
    <source>
        <dbReference type="ARBA" id="ARBA00023014"/>
    </source>
</evidence>
<comment type="caution">
    <text evidence="5">The sequence shown here is derived from an EMBL/GenBank/DDBJ whole genome shotgun (WGS) entry which is preliminary data.</text>
</comment>
<dbReference type="InterPro" id="IPR047964">
    <property type="entry name" value="EFR1-like"/>
</dbReference>
<dbReference type="InterPro" id="IPR017900">
    <property type="entry name" value="4Fe4S_Fe_S_CS"/>
</dbReference>
<dbReference type="Gene3D" id="3.30.70.20">
    <property type="match status" value="1"/>
</dbReference>
<dbReference type="NCBIfam" id="NF038196">
    <property type="entry name" value="ferrodoxin_EFR1"/>
    <property type="match status" value="1"/>
</dbReference>
<dbReference type="Proteomes" id="UP000539052">
    <property type="component" value="Unassembled WGS sequence"/>
</dbReference>
<dbReference type="Gene3D" id="3.40.50.360">
    <property type="match status" value="1"/>
</dbReference>
<protein>
    <submittedName>
        <fullName evidence="5">4Fe-4S binding protein</fullName>
    </submittedName>
</protein>
<dbReference type="PANTHER" id="PTHR43122:SF1">
    <property type="entry name" value="IRON-SULFUR-BINDING PROTEIN"/>
    <property type="match status" value="1"/>
</dbReference>
<evidence type="ECO:0000313" key="6">
    <source>
        <dbReference type="Proteomes" id="UP000539052"/>
    </source>
</evidence>
<keyword evidence="6" id="KW-1185">Reference proteome</keyword>
<keyword evidence="1" id="KW-0479">Metal-binding</keyword>
<gene>
    <name evidence="5" type="ORF">G9470_05075</name>
</gene>
<organism evidence="5 6">
    <name type="scientific">Lacrimispora defluvii</name>
    <dbReference type="NCBI Taxonomy" id="2719233"/>
    <lineage>
        <taxon>Bacteria</taxon>
        <taxon>Bacillati</taxon>
        <taxon>Bacillota</taxon>
        <taxon>Clostridia</taxon>
        <taxon>Lachnospirales</taxon>
        <taxon>Lachnospiraceae</taxon>
        <taxon>Lacrimispora</taxon>
    </lineage>
</organism>
<evidence type="ECO:0000259" key="4">
    <source>
        <dbReference type="PROSITE" id="PS51379"/>
    </source>
</evidence>
<dbReference type="RefSeq" id="WP_170820453.1">
    <property type="nucleotide sequence ID" value="NZ_JAAOXG010000008.1"/>
</dbReference>
<evidence type="ECO:0000256" key="2">
    <source>
        <dbReference type="ARBA" id="ARBA00023004"/>
    </source>
</evidence>
<accession>A0ABX1VLF4</accession>
<dbReference type="SUPFAM" id="SSF52218">
    <property type="entry name" value="Flavoproteins"/>
    <property type="match status" value="1"/>
</dbReference>
<dbReference type="SUPFAM" id="SSF54862">
    <property type="entry name" value="4Fe-4S ferredoxins"/>
    <property type="match status" value="1"/>
</dbReference>
<dbReference type="PROSITE" id="PS00198">
    <property type="entry name" value="4FE4S_FER_1"/>
    <property type="match status" value="1"/>
</dbReference>
<keyword evidence="2" id="KW-0408">Iron</keyword>